<evidence type="ECO:0000313" key="1">
    <source>
        <dbReference type="EMBL" id="CAG9177806.1"/>
    </source>
</evidence>
<organism evidence="1 2">
    <name type="scientific">Cupriavidus pampae</name>
    <dbReference type="NCBI Taxonomy" id="659251"/>
    <lineage>
        <taxon>Bacteria</taxon>
        <taxon>Pseudomonadati</taxon>
        <taxon>Pseudomonadota</taxon>
        <taxon>Betaproteobacteria</taxon>
        <taxon>Burkholderiales</taxon>
        <taxon>Burkholderiaceae</taxon>
        <taxon>Cupriavidus</taxon>
    </lineage>
</organism>
<reference evidence="1 2" key="1">
    <citation type="submission" date="2021-08" db="EMBL/GenBank/DDBJ databases">
        <authorList>
            <person name="Peeters C."/>
        </authorList>
    </citation>
    <scope>NUCLEOTIDE SEQUENCE [LARGE SCALE GENOMIC DNA]</scope>
    <source>
        <strain evidence="1 2">LMG 32289</strain>
    </source>
</reference>
<proteinExistence type="predicted"/>
<evidence type="ECO:0000313" key="2">
    <source>
        <dbReference type="Proteomes" id="UP000706525"/>
    </source>
</evidence>
<name>A0ABN7Z064_9BURK</name>
<dbReference type="EMBL" id="CAJZAG010000007">
    <property type="protein sequence ID" value="CAG9177806.1"/>
    <property type="molecule type" value="Genomic_DNA"/>
</dbReference>
<accession>A0ABN7Z064</accession>
<keyword evidence="2" id="KW-1185">Reference proteome</keyword>
<protein>
    <submittedName>
        <fullName evidence="1">Uncharacterized protein</fullName>
    </submittedName>
</protein>
<comment type="caution">
    <text evidence="1">The sequence shown here is derived from an EMBL/GenBank/DDBJ whole genome shotgun (WGS) entry which is preliminary data.</text>
</comment>
<dbReference type="Proteomes" id="UP000706525">
    <property type="component" value="Unassembled WGS sequence"/>
</dbReference>
<gene>
    <name evidence="1" type="ORF">LMG32289_03913</name>
</gene>
<sequence>MALKTGEWSGKDNKHYRGHLDRIFVSTTEEWEVEYFIDHYLKTHNYNNSQQSREVILQGIADYPGRKPILREQLTAFLEKKWPGGK</sequence>